<proteinExistence type="predicted"/>
<dbReference type="InterPro" id="IPR034505">
    <property type="entry name" value="Coproporphyrinogen-III_oxidase"/>
</dbReference>
<protein>
    <submittedName>
        <fullName evidence="2">Coproporphyrinogen dehydrogenase HemZ</fullName>
        <ecNumber evidence="2">1.3.98.3</ecNumber>
    </submittedName>
</protein>
<keyword evidence="2" id="KW-0560">Oxidoreductase</keyword>
<dbReference type="PANTHER" id="PTHR13932">
    <property type="entry name" value="COPROPORPHYRINIGEN III OXIDASE"/>
    <property type="match status" value="1"/>
</dbReference>
<dbReference type="InterPro" id="IPR007197">
    <property type="entry name" value="rSAM"/>
</dbReference>
<dbReference type="SFLD" id="SFLDF00310">
    <property type="entry name" value="oxygen-independent_coproporphy"/>
    <property type="match status" value="1"/>
</dbReference>
<evidence type="ECO:0000313" key="3">
    <source>
        <dbReference type="Proteomes" id="UP000886819"/>
    </source>
</evidence>
<dbReference type="SUPFAM" id="SSF102114">
    <property type="entry name" value="Radical SAM enzymes"/>
    <property type="match status" value="1"/>
</dbReference>
<organism evidence="2 3">
    <name type="scientific">Candidatus Avichristensenella intestinipullorum</name>
    <dbReference type="NCBI Taxonomy" id="2840693"/>
    <lineage>
        <taxon>Bacteria</taxon>
        <taxon>Bacillati</taxon>
        <taxon>Bacillota</taxon>
        <taxon>Clostridia</taxon>
        <taxon>Candidatus Avichristensenella</taxon>
    </lineage>
</organism>
<dbReference type="GO" id="GO:0005737">
    <property type="term" value="C:cytoplasm"/>
    <property type="evidence" value="ECO:0007669"/>
    <property type="project" value="TreeGrafter"/>
</dbReference>
<dbReference type="SMART" id="SM00729">
    <property type="entry name" value="Elp3"/>
    <property type="match status" value="1"/>
</dbReference>
<dbReference type="AlphaFoldDB" id="A0A9D0YVT8"/>
<dbReference type="EC" id="1.3.98.3" evidence="2"/>
<comment type="caution">
    <text evidence="2">The sequence shown here is derived from an EMBL/GenBank/DDBJ whole genome shotgun (WGS) entry which is preliminary data.</text>
</comment>
<dbReference type="PROSITE" id="PS51918">
    <property type="entry name" value="RADICAL_SAM"/>
    <property type="match status" value="1"/>
</dbReference>
<dbReference type="SFLD" id="SFLDS00029">
    <property type="entry name" value="Radical_SAM"/>
    <property type="match status" value="1"/>
</dbReference>
<dbReference type="EMBL" id="DVFI01000026">
    <property type="protein sequence ID" value="HIQ62311.1"/>
    <property type="molecule type" value="Genomic_DNA"/>
</dbReference>
<dbReference type="SFLD" id="SFLDG01082">
    <property type="entry name" value="B12-binding_domain_containing"/>
    <property type="match status" value="1"/>
</dbReference>
<dbReference type="GO" id="GO:0051539">
    <property type="term" value="F:4 iron, 4 sulfur cluster binding"/>
    <property type="evidence" value="ECO:0007669"/>
    <property type="project" value="TreeGrafter"/>
</dbReference>
<sequence length="478" mass="53327">MRIGLYTPLAAHFSDIAEVVHVFWPDAQVVPAPQEACELLHLHREADGWAEDCFCMEGERFRWHTRIAGDKWEQKRRRKRGMKQSCYALLRRITGMHPPWGSLTGIRPTRLFYERLSRGDTPAQAEAALARVFDVRPSRAALLRETVETQRGLVTVPEEAVDVYVGIPFCTTRCAYCSFFAEAIGKGRRVAPYLAALFHEAEAVAALIRRAGLRLRALYVGGGTPTALDAGSLAALLARLEALFPDAREWTVEAGRPDTLDEAKLRALRAAPVTRISVNPQTMNDATLRVIGRAHTAEDTRRAFLRARALGFENINMDVIAALPGETEADFARTLARVAALEPDSLTVHTLARKHGSRLNEFGFEPSPAPVAEAMVEAGAEAARALGMRPYYLYRQKYVAGNLENVAYARPGRECLYNIDIMEETTSILACGAGAISKRVFPREARIERAPNVGDVGHYIDRVEEMIARKERLWREYE</sequence>
<dbReference type="GO" id="GO:0006779">
    <property type="term" value="P:porphyrin-containing compound biosynthetic process"/>
    <property type="evidence" value="ECO:0007669"/>
    <property type="project" value="TreeGrafter"/>
</dbReference>
<dbReference type="GO" id="GO:0051989">
    <property type="term" value="F:coproporphyrinogen dehydrogenase activity"/>
    <property type="evidence" value="ECO:0007669"/>
    <property type="project" value="UniProtKB-EC"/>
</dbReference>
<accession>A0A9D0YVT8</accession>
<dbReference type="PANTHER" id="PTHR13932:SF1">
    <property type="entry name" value="OXYGEN-INDEPENDENT COPROPORPHYRINOGEN-III OXIDASE-LIKE PROTEIN HEMZ"/>
    <property type="match status" value="1"/>
</dbReference>
<dbReference type="Proteomes" id="UP000886819">
    <property type="component" value="Unassembled WGS sequence"/>
</dbReference>
<dbReference type="Pfam" id="PF04055">
    <property type="entry name" value="Radical_SAM"/>
    <property type="match status" value="1"/>
</dbReference>
<dbReference type="InterPro" id="IPR058240">
    <property type="entry name" value="rSAM_sf"/>
</dbReference>
<dbReference type="InterPro" id="IPR006638">
    <property type="entry name" value="Elp3/MiaA/NifB-like_rSAM"/>
</dbReference>
<dbReference type="NCBIfam" id="TIGR03994">
    <property type="entry name" value="rSAM_HemZ"/>
    <property type="match status" value="1"/>
</dbReference>
<reference evidence="2" key="1">
    <citation type="submission" date="2020-10" db="EMBL/GenBank/DDBJ databases">
        <authorList>
            <person name="Gilroy R."/>
        </authorList>
    </citation>
    <scope>NUCLEOTIDE SEQUENCE</scope>
    <source>
        <strain evidence="2">ChiHile30-977</strain>
    </source>
</reference>
<dbReference type="SFLD" id="SFLDG01065">
    <property type="entry name" value="anaerobic_coproporphyrinogen-I"/>
    <property type="match status" value="1"/>
</dbReference>
<reference evidence="2" key="2">
    <citation type="journal article" date="2021" name="PeerJ">
        <title>Extensive microbial diversity within the chicken gut microbiome revealed by metagenomics and culture.</title>
        <authorList>
            <person name="Gilroy R."/>
            <person name="Ravi A."/>
            <person name="Getino M."/>
            <person name="Pursley I."/>
            <person name="Horton D.L."/>
            <person name="Alikhan N.F."/>
            <person name="Baker D."/>
            <person name="Gharbi K."/>
            <person name="Hall N."/>
            <person name="Watson M."/>
            <person name="Adriaenssens E.M."/>
            <person name="Foster-Nyarko E."/>
            <person name="Jarju S."/>
            <person name="Secka A."/>
            <person name="Antonio M."/>
            <person name="Oren A."/>
            <person name="Chaudhuri R.R."/>
            <person name="La Ragione R."/>
            <person name="Hildebrand F."/>
            <person name="Pallen M.J."/>
        </authorList>
    </citation>
    <scope>NUCLEOTIDE SEQUENCE</scope>
    <source>
        <strain evidence="2">ChiHile30-977</strain>
    </source>
</reference>
<gene>
    <name evidence="2" type="primary">hemZ</name>
    <name evidence="2" type="ORF">IAA66_01830</name>
</gene>
<evidence type="ECO:0000313" key="2">
    <source>
        <dbReference type="EMBL" id="HIQ62311.1"/>
    </source>
</evidence>
<name>A0A9D0YVT8_9FIRM</name>
<dbReference type="Gene3D" id="3.80.30.20">
    <property type="entry name" value="tm_1862 like domain"/>
    <property type="match status" value="1"/>
</dbReference>
<dbReference type="InterPro" id="IPR023995">
    <property type="entry name" value="HemZ"/>
</dbReference>
<feature type="domain" description="Radical SAM core" evidence="1">
    <location>
        <begin position="155"/>
        <end position="389"/>
    </location>
</feature>
<evidence type="ECO:0000259" key="1">
    <source>
        <dbReference type="PROSITE" id="PS51918"/>
    </source>
</evidence>
<dbReference type="InterPro" id="IPR023404">
    <property type="entry name" value="rSAM_horseshoe"/>
</dbReference>